<keyword evidence="2" id="KW-0677">Repeat</keyword>
<dbReference type="SMART" id="SM00060">
    <property type="entry name" value="FN3"/>
    <property type="match status" value="4"/>
</dbReference>
<dbReference type="SUPFAM" id="SSF49265">
    <property type="entry name" value="Fibronectin type III"/>
    <property type="match status" value="2"/>
</dbReference>
<dbReference type="NCBIfam" id="TIGR04183">
    <property type="entry name" value="Por_Secre_tail"/>
    <property type="match status" value="1"/>
</dbReference>
<organism evidence="5 6">
    <name type="scientific">Aequorivita viscosa</name>
    <dbReference type="NCBI Taxonomy" id="797419"/>
    <lineage>
        <taxon>Bacteria</taxon>
        <taxon>Pseudomonadati</taxon>
        <taxon>Bacteroidota</taxon>
        <taxon>Flavobacteriia</taxon>
        <taxon>Flavobacteriales</taxon>
        <taxon>Flavobacteriaceae</taxon>
        <taxon>Aequorivita</taxon>
    </lineage>
</organism>
<dbReference type="InterPro" id="IPR026444">
    <property type="entry name" value="Secre_tail"/>
</dbReference>
<reference evidence="6" key="1">
    <citation type="submission" date="2016-11" db="EMBL/GenBank/DDBJ databases">
        <authorList>
            <person name="Varghese N."/>
            <person name="Submissions S."/>
        </authorList>
    </citation>
    <scope>NUCLEOTIDE SEQUENCE [LARGE SCALE GENOMIC DNA]</scope>
    <source>
        <strain evidence="6">DSM 26349</strain>
    </source>
</reference>
<sequence length="860" mass="93560">MNKTIFLTITILLSLSYWQAEAQFTESFDTNIPSEWTVIDNDGQGTSWQFHAGNGYLGDGGLWIYQEDFEHDDYLISPQFIVTSGLTDHISFYAGGSGVNFLESFEVKVSTTGANPSDFNTVLGSETTIANVDTQGDYVNYAYNLSAFDGQEVYVAVVATSTRSFRLYLDEFTVDALPRCPKPSSLNIQNLTDSSVDLNWNLGGNEDEWSVKYGPQGFNPETQGDLIAVTGTPNSFIDNLEEANSYDVYIQAICGTQGESEMAGPFTFKTLCTPATLPFLEGFEENYLNGANLENCWSQEVISNTHWKVNNSIVAGNRGPRTGLFNIYLPKGSDTWMFYPIEVQSGISYTLSLHARQSNTEGADIAASYGNSENAEDMIHEIFPTTEITNGDYQEVSGSFMSANSGVIYIGIRGHLISGFFPFYLSVDDISITESQTCLKPTSLQIDNVTPDTATISWNPENSETEWLIKYGEPGFNPIIEGSSLQVNGNPNATITNLIPANIYSVFVQSLCGGTDGNSFFAGPITLKTTPINDDLCNATALTVDGLCVNGSYTNVGATLQRDEPQGSCYDAAGSQTVWFSFVAPSSGNVTVTTDFEGGTLEDTEVAVFESATDCNNLDTLGTEIGCDEDGGIIGDGFLSVVTLTNLVEGNTYFIQVNGFESFGEGTFEGTFCIEVQDDGVDCITPSNISVSDITATTALVNWTPVGDETEWEIKYGPTGFDPLVNGESVFDNDGVPNEILTDLEVDSAYDVFVRALCDANTQSDFEGPHSFSTITLSVDQSNLLSFTYYPNPVQNSFIIHSNKRMSNVQFFAINGAILKEVAVDANVLQLNISNFSNGIYFMNATFEDGSKIVQKLVKQ</sequence>
<dbReference type="Pfam" id="PF00041">
    <property type="entry name" value="fn3"/>
    <property type="match status" value="2"/>
</dbReference>
<name>A0A1M6M7W0_9FLAO</name>
<dbReference type="PANTHER" id="PTHR46708:SF2">
    <property type="entry name" value="FIBRONECTIN TYPE-III DOMAIN-CONTAINING PROTEIN"/>
    <property type="match status" value="1"/>
</dbReference>
<dbReference type="PANTHER" id="PTHR46708">
    <property type="entry name" value="TENASCIN"/>
    <property type="match status" value="1"/>
</dbReference>
<evidence type="ECO:0000256" key="1">
    <source>
        <dbReference type="ARBA" id="ARBA00022729"/>
    </source>
</evidence>
<accession>A0A1M6M7W0</accession>
<feature type="chain" id="PRO_5009919436" evidence="3">
    <location>
        <begin position="23"/>
        <end position="860"/>
    </location>
</feature>
<evidence type="ECO:0000256" key="2">
    <source>
        <dbReference type="ARBA" id="ARBA00022737"/>
    </source>
</evidence>
<dbReference type="NCBIfam" id="NF038128">
    <property type="entry name" value="choice_anch_J"/>
    <property type="match status" value="1"/>
</dbReference>
<dbReference type="PROSITE" id="PS50853">
    <property type="entry name" value="FN3"/>
    <property type="match status" value="3"/>
</dbReference>
<feature type="domain" description="Fibronectin type-III" evidence="4">
    <location>
        <begin position="685"/>
        <end position="782"/>
    </location>
</feature>
<dbReference type="Proteomes" id="UP000184172">
    <property type="component" value="Unassembled WGS sequence"/>
</dbReference>
<evidence type="ECO:0000256" key="3">
    <source>
        <dbReference type="SAM" id="SignalP"/>
    </source>
</evidence>
<protein>
    <submittedName>
        <fullName evidence="5">Por secretion system C-terminal sorting domain-containing protein</fullName>
    </submittedName>
</protein>
<dbReference type="EMBL" id="FQYV01000026">
    <property type="protein sequence ID" value="SHJ79514.1"/>
    <property type="molecule type" value="Genomic_DNA"/>
</dbReference>
<dbReference type="InterPro" id="IPR003961">
    <property type="entry name" value="FN3_dom"/>
</dbReference>
<dbReference type="InterPro" id="IPR050991">
    <property type="entry name" value="ECM_Regulatory_Proteins"/>
</dbReference>
<proteinExistence type="predicted"/>
<dbReference type="AlphaFoldDB" id="A0A1M6M7W0"/>
<dbReference type="Gene3D" id="2.60.40.10">
    <property type="entry name" value="Immunoglobulins"/>
    <property type="match status" value="3"/>
</dbReference>
<keyword evidence="6" id="KW-1185">Reference proteome</keyword>
<dbReference type="OrthoDB" id="975384at2"/>
<keyword evidence="1 3" id="KW-0732">Signal</keyword>
<dbReference type="InterPro" id="IPR013783">
    <property type="entry name" value="Ig-like_fold"/>
</dbReference>
<dbReference type="Pfam" id="PF18962">
    <property type="entry name" value="Por_Secre_tail"/>
    <property type="match status" value="1"/>
</dbReference>
<dbReference type="STRING" id="797419.SAMN05216556_1234"/>
<gene>
    <name evidence="5" type="ORF">SAMN04487908_1264</name>
</gene>
<dbReference type="RefSeq" id="WP_073220744.1">
    <property type="nucleotide sequence ID" value="NZ_FNNS01000023.1"/>
</dbReference>
<evidence type="ECO:0000259" key="4">
    <source>
        <dbReference type="PROSITE" id="PS50853"/>
    </source>
</evidence>
<feature type="signal peptide" evidence="3">
    <location>
        <begin position="1"/>
        <end position="22"/>
    </location>
</feature>
<dbReference type="CDD" id="cd00063">
    <property type="entry name" value="FN3"/>
    <property type="match status" value="3"/>
</dbReference>
<dbReference type="Pfam" id="PF07675">
    <property type="entry name" value="Cleaved_Adhesin"/>
    <property type="match status" value="1"/>
</dbReference>
<evidence type="ECO:0000313" key="6">
    <source>
        <dbReference type="Proteomes" id="UP000184172"/>
    </source>
</evidence>
<evidence type="ECO:0000313" key="5">
    <source>
        <dbReference type="EMBL" id="SHJ79514.1"/>
    </source>
</evidence>
<feature type="domain" description="Fibronectin type-III" evidence="4">
    <location>
        <begin position="182"/>
        <end position="276"/>
    </location>
</feature>
<dbReference type="InterPro" id="IPR036116">
    <property type="entry name" value="FN3_sf"/>
</dbReference>
<dbReference type="Gene3D" id="2.60.120.260">
    <property type="entry name" value="Galactose-binding domain-like"/>
    <property type="match status" value="1"/>
</dbReference>
<dbReference type="Gene3D" id="2.60.120.200">
    <property type="match status" value="1"/>
</dbReference>
<feature type="domain" description="Fibronectin type-III" evidence="4">
    <location>
        <begin position="440"/>
        <end position="532"/>
    </location>
</feature>
<dbReference type="InterPro" id="IPR011628">
    <property type="entry name" value="Cleaved_adhesin"/>
</dbReference>
<dbReference type="Gene3D" id="2.60.120.380">
    <property type="match status" value="1"/>
</dbReference>